<proteinExistence type="predicted"/>
<gene>
    <name evidence="2" type="ORF">CRU78_13635</name>
</gene>
<comment type="caution">
    <text evidence="2">The sequence shown here is derived from an EMBL/GenBank/DDBJ whole genome shotgun (WGS) entry which is preliminary data.</text>
</comment>
<protein>
    <submittedName>
        <fullName evidence="2">Uncharacterized protein</fullName>
    </submittedName>
</protein>
<evidence type="ECO:0000313" key="2">
    <source>
        <dbReference type="EMBL" id="MQM31499.1"/>
    </source>
</evidence>
<reference evidence="2 3" key="1">
    <citation type="submission" date="2017-09" db="EMBL/GenBank/DDBJ databases">
        <title>Metagenomic Analysis Reveals Denitrifying Candidatus Accumulibacter and Flanking Population as a Source of N2O.</title>
        <authorList>
            <person name="Gao H."/>
            <person name="Mao Y."/>
            <person name="Zhao X."/>
            <person name="Liu W.-T."/>
            <person name="Zhang T."/>
            <person name="Wells G."/>
        </authorList>
    </citation>
    <scope>NUCLEOTIDE SEQUENCE [LARGE SCALE GENOMIC DNA]</scope>
    <source>
        <strain evidence="2">CANDO_2_IC</strain>
    </source>
</reference>
<sequence length="80" mass="8733">MAPKGASHCAARRENAGKYFPDKKNTAWEPGGALRRRLRSARAGALAGARTDSSDFLRARNLAMLLRRRTGNEDGRMSGC</sequence>
<feature type="region of interest" description="Disordered" evidence="1">
    <location>
        <begin position="1"/>
        <end position="25"/>
    </location>
</feature>
<evidence type="ECO:0000313" key="3">
    <source>
        <dbReference type="Proteomes" id="UP000342300"/>
    </source>
</evidence>
<name>A0A6A7RVT2_9PROT</name>
<accession>A0A6A7RVT2</accession>
<evidence type="ECO:0000256" key="1">
    <source>
        <dbReference type="SAM" id="MobiDB-lite"/>
    </source>
</evidence>
<feature type="compositionally biased region" description="Basic and acidic residues" evidence="1">
    <location>
        <begin position="11"/>
        <end position="25"/>
    </location>
</feature>
<dbReference type="AlphaFoldDB" id="A0A6A7RVT2"/>
<organism evidence="2 3">
    <name type="scientific">Candidatus Accumulibacter phosphatis</name>
    <dbReference type="NCBI Taxonomy" id="327160"/>
    <lineage>
        <taxon>Bacteria</taxon>
        <taxon>Pseudomonadati</taxon>
        <taxon>Pseudomonadota</taxon>
        <taxon>Betaproteobacteria</taxon>
        <taxon>Candidatus Accumulibacter</taxon>
    </lineage>
</organism>
<dbReference type="EMBL" id="PDHS01000325">
    <property type="protein sequence ID" value="MQM31499.1"/>
    <property type="molecule type" value="Genomic_DNA"/>
</dbReference>
<dbReference type="Proteomes" id="UP000342300">
    <property type="component" value="Unassembled WGS sequence"/>
</dbReference>